<dbReference type="PANTHER" id="PTHR22702:SF1">
    <property type="entry name" value="PROTEASE-ASSOCIATED DOMAIN-CONTAINING PROTEIN 1"/>
    <property type="match status" value="1"/>
</dbReference>
<dbReference type="InterPro" id="IPR026823">
    <property type="entry name" value="cEGF"/>
</dbReference>
<keyword evidence="7 11" id="KW-0472">Membrane</keyword>
<comment type="caution">
    <text evidence="13">The sequence shown here is derived from an EMBL/GenBank/DDBJ whole genome shotgun (WGS) entry which is preliminary data.</text>
</comment>
<reference evidence="13" key="2">
    <citation type="submission" date="2022-01" db="EMBL/GenBank/DDBJ databases">
        <authorList>
            <person name="Yamashiro T."/>
            <person name="Shiraishi A."/>
            <person name="Satake H."/>
            <person name="Nakayama K."/>
        </authorList>
    </citation>
    <scope>NUCLEOTIDE SEQUENCE</scope>
</reference>
<dbReference type="Gene3D" id="3.60.10.10">
    <property type="entry name" value="Endonuclease/exonuclease/phosphatase"/>
    <property type="match status" value="1"/>
</dbReference>
<dbReference type="InterPro" id="IPR046450">
    <property type="entry name" value="PA_dom_sf"/>
</dbReference>
<keyword evidence="6 11" id="KW-1133">Transmembrane helix</keyword>
<evidence type="ECO:0000256" key="9">
    <source>
        <dbReference type="ARBA" id="ARBA00023180"/>
    </source>
</evidence>
<evidence type="ECO:0000259" key="12">
    <source>
        <dbReference type="PROSITE" id="PS50878"/>
    </source>
</evidence>
<dbReference type="Pfam" id="PF14529">
    <property type="entry name" value="Exo_endo_phos_2"/>
    <property type="match status" value="1"/>
</dbReference>
<evidence type="ECO:0000256" key="8">
    <source>
        <dbReference type="ARBA" id="ARBA00023157"/>
    </source>
</evidence>
<evidence type="ECO:0000256" key="5">
    <source>
        <dbReference type="ARBA" id="ARBA00022837"/>
    </source>
</evidence>
<evidence type="ECO:0000313" key="14">
    <source>
        <dbReference type="Proteomes" id="UP001151760"/>
    </source>
</evidence>
<keyword evidence="9" id="KW-0325">Glycoprotein</keyword>
<dbReference type="Pfam" id="PF25011">
    <property type="entry name" value="VSR_TRX"/>
    <property type="match status" value="1"/>
</dbReference>
<dbReference type="InterPro" id="IPR005135">
    <property type="entry name" value="Endo/exonuclease/phosphatase"/>
</dbReference>
<keyword evidence="4" id="KW-0677">Repeat</keyword>
<reference evidence="13" key="1">
    <citation type="journal article" date="2022" name="Int. J. Mol. Sci.">
        <title>Draft Genome of Tanacetum Coccineum: Genomic Comparison of Closely Related Tanacetum-Family Plants.</title>
        <authorList>
            <person name="Yamashiro T."/>
            <person name="Shiraishi A."/>
            <person name="Nakayama K."/>
            <person name="Satake H."/>
        </authorList>
    </citation>
    <scope>NUCLEOTIDE SEQUENCE</scope>
</reference>
<evidence type="ECO:0000256" key="4">
    <source>
        <dbReference type="ARBA" id="ARBA00022737"/>
    </source>
</evidence>
<feature type="domain" description="Reverse transcriptase" evidence="12">
    <location>
        <begin position="443"/>
        <end position="720"/>
    </location>
</feature>
<dbReference type="InterPro" id="IPR000742">
    <property type="entry name" value="EGF"/>
</dbReference>
<comment type="subcellular location">
    <subcellularLocation>
        <location evidence="10">Endomembrane system</location>
        <topology evidence="10">Single-pass type I membrane protein</topology>
    </subcellularLocation>
</comment>
<dbReference type="Pfam" id="PF02225">
    <property type="entry name" value="PA"/>
    <property type="match status" value="1"/>
</dbReference>
<evidence type="ECO:0000256" key="11">
    <source>
        <dbReference type="SAM" id="Phobius"/>
    </source>
</evidence>
<evidence type="ECO:0000256" key="3">
    <source>
        <dbReference type="ARBA" id="ARBA00022729"/>
    </source>
</evidence>
<evidence type="ECO:0000256" key="2">
    <source>
        <dbReference type="ARBA" id="ARBA00022692"/>
    </source>
</evidence>
<evidence type="ECO:0000256" key="10">
    <source>
        <dbReference type="ARBA" id="ARBA00046288"/>
    </source>
</evidence>
<keyword evidence="5" id="KW-0106">Calcium</keyword>
<evidence type="ECO:0000256" key="1">
    <source>
        <dbReference type="ARBA" id="ARBA00022536"/>
    </source>
</evidence>
<dbReference type="CDD" id="cd02125">
    <property type="entry name" value="PA_VSR"/>
    <property type="match status" value="1"/>
</dbReference>
<organism evidence="13 14">
    <name type="scientific">Tanacetum coccineum</name>
    <dbReference type="NCBI Taxonomy" id="301880"/>
    <lineage>
        <taxon>Eukaryota</taxon>
        <taxon>Viridiplantae</taxon>
        <taxon>Streptophyta</taxon>
        <taxon>Embryophyta</taxon>
        <taxon>Tracheophyta</taxon>
        <taxon>Spermatophyta</taxon>
        <taxon>Magnoliopsida</taxon>
        <taxon>eudicotyledons</taxon>
        <taxon>Gunneridae</taxon>
        <taxon>Pentapetalae</taxon>
        <taxon>asterids</taxon>
        <taxon>campanulids</taxon>
        <taxon>Asterales</taxon>
        <taxon>Asteraceae</taxon>
        <taxon>Asteroideae</taxon>
        <taxon>Anthemideae</taxon>
        <taxon>Anthemidinae</taxon>
        <taxon>Tanacetum</taxon>
    </lineage>
</organism>
<dbReference type="Pfam" id="PF00078">
    <property type="entry name" value="RVT_1"/>
    <property type="match status" value="1"/>
</dbReference>
<protein>
    <submittedName>
        <fullName evidence="13">Vacuolar-sorting receptor 3-like protein</fullName>
    </submittedName>
</protein>
<gene>
    <name evidence="13" type="ORF">Tco_0857270</name>
</gene>
<sequence length="1502" mass="168882">MESIDLFSIRSCWGNLGFEHVHSDSVGNSGGILCVWDPYSLRKTSSTVSDYFVMIRGIWLKSGNNILIISVYAPHDMKEKLMLWDYLNHVIQSWNGDVVIMGDFNEVRMKSDRFGSVFNAHGAMAFNSFITNAGLEEIPLGGSSYTWCHKSATKMSKLDRFLVSENLLISCPNITAITLDRYLSDHRPILLRESRFDYGPIPFRFYHHWIEVDGFSSFVARTWSDLPGNNSNDMCNLMSKLKSLKVKIREWNKHHQNVTKASISRLKEDLKSLDMEIDIGKGTTDMNSKRAELIISIQEIDKIHSMELAQKAKINWCIEGDENSHFFHGMINKRRSQMSIRGIMIDGFWTEDPCKVKCAFYDHFSSRFTKPVSHRATLNFQFPKTLNLDQRSDLEREVTKDEIKKAVWDCGTDKSPGPDGYTFGFFRSFWNSIEEDVFKAVKFFFNSGDIPSGCNSSFIVLIPKIPDANLVKDFRPISLIGSIYKIIAKILANRLVGVVGDIINEVQSAFIADRQILDGPFILNEMLQWCKLKRKQSLIFKVDFEKAFDSIRWDFLDDVLKNFGFGDKWCKWIQSCLNSSRGSILINGSPTKEFKFQKGLKQGDPLSPFLFILVMESLHLSFQRVVDAGLYKGVNLNSSLSLSHMFYADDAIFLGEWCDNNINTLILVLDCFHRASGLKINLSKSKIMGTHVADHKVKEAASKLGCLILNTPFSYLGTKVGDSIFTIIALHYGQGYEGHFMVKMEIVSLSPLPDRWSWTLDGSDDFSVASIRSKIDTILLPSISCSATKWIKYVPIKVHVLAWKVKQDALPTRFNLSRRVSSPDSIKGNHDTAIGNFGIPQYGGSMAGTVTYPKENRKGCRKFDEFGVSFKAKPGTLPMFVLVDRGDCFFALKVWNAQNAGASAVLVADNIDEALITMDTPEEDAASAKYIENITIPSALISKSFGEKLKKAISDGEMVNVNLDWRESVPHPDDRVEYELWTNSNDECGVKCDMLMDFVKNFKGAAQILEKGGYTSFTPHYITWYCPQAFTISKQCKSQCINHGRYCAPDPEQDFSTGYEGKDVVIENLRQLCVFKVANETKKPWVWWDYVTDFQIRCPMKDKKYNKDCAEGVIRSLGLDLKKIEKCMGDPNADSDNILLKEEQNAQIGKGSRGDVTILPTLVVNNRQYRGKLEKGAVLKAICSGFEETTEPAACLSDDVETNECLENHGGCWHDKNANVTACKDTFRGRVCECPLVEGVQFKGDGYTSCEGKEFSFSTGPARCKINNGGCWHETRDGHSFTACADTGNGKKCACPPGFKGDGVNSCEDIDECKEKKACQCPECSCKNTWGSYDCTCSSKRVAEARSAWTAVWVIILGLSVAAAGAYVVYKYRIRTYMDSEIRAIMAQYMPLDNQNEVPNHQLQRIFFTVGRSPACPAARLGLEIADRELIPVKRARNRECARPLACCDISCIHSGKMEDSILLGNKLDTERALYQDADINLFDDPLIVVDATAGSHLFEVR</sequence>
<accession>A0ABQ5B8U0</accession>
<dbReference type="InterPro" id="IPR056858">
    <property type="entry name" value="VSR_TRX"/>
</dbReference>
<dbReference type="InterPro" id="IPR000477">
    <property type="entry name" value="RT_dom"/>
</dbReference>
<evidence type="ECO:0000256" key="6">
    <source>
        <dbReference type="ARBA" id="ARBA00022989"/>
    </source>
</evidence>
<keyword evidence="14" id="KW-1185">Reference proteome</keyword>
<dbReference type="Pfam" id="PF12662">
    <property type="entry name" value="cEGF"/>
    <property type="match status" value="1"/>
</dbReference>
<keyword evidence="2 11" id="KW-0812">Transmembrane</keyword>
<dbReference type="CDD" id="cd01650">
    <property type="entry name" value="RT_nLTR_like"/>
    <property type="match status" value="1"/>
</dbReference>
<dbReference type="PROSITE" id="PS50878">
    <property type="entry name" value="RT_POL"/>
    <property type="match status" value="1"/>
</dbReference>
<keyword evidence="1" id="KW-0245">EGF-like domain</keyword>
<dbReference type="EMBL" id="BQNB010012971">
    <property type="protein sequence ID" value="GJT10228.1"/>
    <property type="molecule type" value="Genomic_DNA"/>
</dbReference>
<name>A0ABQ5B8U0_9ASTR</name>
<evidence type="ECO:0000313" key="13">
    <source>
        <dbReference type="EMBL" id="GJT10228.1"/>
    </source>
</evidence>
<dbReference type="SUPFAM" id="SSF56219">
    <property type="entry name" value="DNase I-like"/>
    <property type="match status" value="1"/>
</dbReference>
<keyword evidence="8" id="KW-1015">Disulfide bond</keyword>
<dbReference type="PANTHER" id="PTHR22702">
    <property type="entry name" value="PROTEASE-ASSOCIATED DOMAIN-CONTAINING PROTEIN"/>
    <property type="match status" value="1"/>
</dbReference>
<dbReference type="Proteomes" id="UP001151760">
    <property type="component" value="Unassembled WGS sequence"/>
</dbReference>
<dbReference type="PROSITE" id="PS01186">
    <property type="entry name" value="EGF_2"/>
    <property type="match status" value="1"/>
</dbReference>
<evidence type="ECO:0000256" key="7">
    <source>
        <dbReference type="ARBA" id="ARBA00023136"/>
    </source>
</evidence>
<dbReference type="InterPro" id="IPR003137">
    <property type="entry name" value="PA_domain"/>
</dbReference>
<dbReference type="Gene3D" id="3.50.30.30">
    <property type="match status" value="1"/>
</dbReference>
<feature type="transmembrane region" description="Helical" evidence="11">
    <location>
        <begin position="1348"/>
        <end position="1370"/>
    </location>
</feature>
<dbReference type="SUPFAM" id="SSF56672">
    <property type="entry name" value="DNA/RNA polymerases"/>
    <property type="match status" value="1"/>
</dbReference>
<proteinExistence type="predicted"/>
<keyword evidence="3" id="KW-0732">Signal</keyword>
<dbReference type="InterPro" id="IPR018097">
    <property type="entry name" value="EGF_Ca-bd_CS"/>
</dbReference>
<dbReference type="CDD" id="cd00054">
    <property type="entry name" value="EGF_CA"/>
    <property type="match status" value="1"/>
</dbReference>
<dbReference type="PROSITE" id="PS01187">
    <property type="entry name" value="EGF_CA"/>
    <property type="match status" value="1"/>
</dbReference>
<dbReference type="InterPro" id="IPR043502">
    <property type="entry name" value="DNA/RNA_pol_sf"/>
</dbReference>
<dbReference type="Gene3D" id="2.10.25.10">
    <property type="entry name" value="Laminin"/>
    <property type="match status" value="1"/>
</dbReference>
<dbReference type="InterPro" id="IPR036691">
    <property type="entry name" value="Endo/exonu/phosph_ase_sf"/>
</dbReference>
<dbReference type="SUPFAM" id="SSF52025">
    <property type="entry name" value="PA domain"/>
    <property type="match status" value="1"/>
</dbReference>